<protein>
    <submittedName>
        <fullName evidence="4">Methyltransferase</fullName>
    </submittedName>
</protein>
<dbReference type="EMBL" id="JABXWD010000057">
    <property type="protein sequence ID" value="MBV6340915.1"/>
    <property type="molecule type" value="Genomic_DNA"/>
</dbReference>
<dbReference type="PANTHER" id="PTHR47739:SF1">
    <property type="entry name" value="TRNA1(VAL) (ADENINE(37)-N6)-METHYLTRANSFERASE"/>
    <property type="match status" value="1"/>
</dbReference>
<keyword evidence="2" id="KW-0949">S-adenosyl-L-methionine</keyword>
<dbReference type="PANTHER" id="PTHR47739">
    <property type="entry name" value="TRNA1(VAL) (ADENINE(37)-N6)-METHYLTRANSFERASE"/>
    <property type="match status" value="1"/>
</dbReference>
<evidence type="ECO:0000259" key="3">
    <source>
        <dbReference type="Pfam" id="PF05175"/>
    </source>
</evidence>
<dbReference type="Proteomes" id="UP001196980">
    <property type="component" value="Unassembled WGS sequence"/>
</dbReference>
<evidence type="ECO:0000256" key="2">
    <source>
        <dbReference type="ARBA" id="ARBA00022691"/>
    </source>
</evidence>
<gene>
    <name evidence="4" type="ORF">HWQ67_04900</name>
</gene>
<dbReference type="PROSITE" id="PS00092">
    <property type="entry name" value="N6_MTASE"/>
    <property type="match status" value="1"/>
</dbReference>
<evidence type="ECO:0000256" key="1">
    <source>
        <dbReference type="ARBA" id="ARBA00022603"/>
    </source>
</evidence>
<accession>A0ABS6RX39</accession>
<keyword evidence="1 4" id="KW-0808">Transferase</keyword>
<name>A0ABS6RX39_9BACT</name>
<reference evidence="4 5" key="1">
    <citation type="journal article" date="2020" name="J Geophys Res Biogeosci">
        <title>Magnetotaxis as an Adaptation to Enable Bacterial Shuttling of Microbial Sulfur and Sulfur Cycling Across Aquatic Oxic#Anoxic Interfaces.</title>
        <authorList>
            <person name="Li J."/>
            <person name="Liu P."/>
            <person name="Wang J."/>
            <person name="Roberts A.P."/>
            <person name="Pan Y."/>
        </authorList>
    </citation>
    <scope>NUCLEOTIDE SEQUENCE [LARGE SCALE GENOMIC DNA]</scope>
    <source>
        <strain evidence="4 5">MYR-1_YQ</strain>
    </source>
</reference>
<dbReference type="InterPro" id="IPR002052">
    <property type="entry name" value="DNA_methylase_N6_adenine_CS"/>
</dbReference>
<organism evidence="4 5">
    <name type="scientific">Candidatus Magnetobacterium casense</name>
    <dbReference type="NCBI Taxonomy" id="1455061"/>
    <lineage>
        <taxon>Bacteria</taxon>
        <taxon>Pseudomonadati</taxon>
        <taxon>Nitrospirota</taxon>
        <taxon>Thermodesulfovibrionia</taxon>
        <taxon>Thermodesulfovibrionales</taxon>
        <taxon>Candidatus Magnetobacteriaceae</taxon>
        <taxon>Candidatus Magnetobacterium</taxon>
    </lineage>
</organism>
<dbReference type="RefSeq" id="WP_218251530.1">
    <property type="nucleotide sequence ID" value="NZ_JABXWD010000057.1"/>
</dbReference>
<proteinExistence type="predicted"/>
<dbReference type="GO" id="GO:0032259">
    <property type="term" value="P:methylation"/>
    <property type="evidence" value="ECO:0007669"/>
    <property type="project" value="UniProtKB-KW"/>
</dbReference>
<dbReference type="Pfam" id="PF05175">
    <property type="entry name" value="MTS"/>
    <property type="match status" value="1"/>
</dbReference>
<sequence length="222" mass="24622">MDLSLDVVRDVKIYQRVGGYRFSCDALLLTDFVGVKYPRRIADLGAGSGIVGIVLARRFADSHVGLIEVQEELAALCLRNVGINELSDRVTVANIDIRDVSRHMQANTFDLVVSNPPFRKVGTGKLNPTEEKAIARHEILLTLPELVHAAFYLLRGKGRFCFIHHPGRFIEVIDVLARHRFSVATVRFIHPSADSGAVMVLIEAVKEGNCQLFIQPPLLLNA</sequence>
<keyword evidence="5" id="KW-1185">Reference proteome</keyword>
<keyword evidence="1 4" id="KW-0489">Methyltransferase</keyword>
<dbReference type="InterPro" id="IPR050210">
    <property type="entry name" value="tRNA_Adenine-N(6)_MTase"/>
</dbReference>
<dbReference type="CDD" id="cd02440">
    <property type="entry name" value="AdoMet_MTases"/>
    <property type="match status" value="1"/>
</dbReference>
<evidence type="ECO:0000313" key="4">
    <source>
        <dbReference type="EMBL" id="MBV6340915.1"/>
    </source>
</evidence>
<feature type="domain" description="Methyltransferase small" evidence="3">
    <location>
        <begin position="28"/>
        <end position="123"/>
    </location>
</feature>
<comment type="caution">
    <text evidence="4">The sequence shown here is derived from an EMBL/GenBank/DDBJ whole genome shotgun (WGS) entry which is preliminary data.</text>
</comment>
<evidence type="ECO:0000313" key="5">
    <source>
        <dbReference type="Proteomes" id="UP001196980"/>
    </source>
</evidence>
<dbReference type="InterPro" id="IPR007848">
    <property type="entry name" value="Small_mtfrase_dom"/>
</dbReference>
<dbReference type="GO" id="GO:0008168">
    <property type="term" value="F:methyltransferase activity"/>
    <property type="evidence" value="ECO:0007669"/>
    <property type="project" value="UniProtKB-KW"/>
</dbReference>